<accession>A0ACC2GTY8</accession>
<gene>
    <name evidence="1" type="ORF">DPEC_G00112230</name>
</gene>
<reference evidence="1" key="1">
    <citation type="submission" date="2021-05" db="EMBL/GenBank/DDBJ databases">
        <authorList>
            <person name="Pan Q."/>
            <person name="Jouanno E."/>
            <person name="Zahm M."/>
            <person name="Klopp C."/>
            <person name="Cabau C."/>
            <person name="Louis A."/>
            <person name="Berthelot C."/>
            <person name="Parey E."/>
            <person name="Roest Crollius H."/>
            <person name="Montfort J."/>
            <person name="Robinson-Rechavi M."/>
            <person name="Bouchez O."/>
            <person name="Lampietro C."/>
            <person name="Lopez Roques C."/>
            <person name="Donnadieu C."/>
            <person name="Postlethwait J."/>
            <person name="Bobe J."/>
            <person name="Dillon D."/>
            <person name="Chandos A."/>
            <person name="von Hippel F."/>
            <person name="Guiguen Y."/>
        </authorList>
    </citation>
    <scope>NUCLEOTIDE SEQUENCE</scope>
    <source>
        <strain evidence="1">YG-Jan2019</strain>
    </source>
</reference>
<sequence length="88" mass="10446">MVVYLTDPDMKRGSCPLDLIEAAAHYPQSRLRSGRPAPWQAEKHRRNVPRARGYTSPGIFRIGQVRRRWEWRSGAWRRWDRWSSESVP</sequence>
<evidence type="ECO:0000313" key="2">
    <source>
        <dbReference type="Proteomes" id="UP001157502"/>
    </source>
</evidence>
<keyword evidence="2" id="KW-1185">Reference proteome</keyword>
<dbReference type="Proteomes" id="UP001157502">
    <property type="component" value="Chromosome 9"/>
</dbReference>
<dbReference type="EMBL" id="CM055736">
    <property type="protein sequence ID" value="KAJ8006921.1"/>
    <property type="molecule type" value="Genomic_DNA"/>
</dbReference>
<comment type="caution">
    <text evidence="1">The sequence shown here is derived from an EMBL/GenBank/DDBJ whole genome shotgun (WGS) entry which is preliminary data.</text>
</comment>
<organism evidence="1 2">
    <name type="scientific">Dallia pectoralis</name>
    <name type="common">Alaska blackfish</name>
    <dbReference type="NCBI Taxonomy" id="75939"/>
    <lineage>
        <taxon>Eukaryota</taxon>
        <taxon>Metazoa</taxon>
        <taxon>Chordata</taxon>
        <taxon>Craniata</taxon>
        <taxon>Vertebrata</taxon>
        <taxon>Euteleostomi</taxon>
        <taxon>Actinopterygii</taxon>
        <taxon>Neopterygii</taxon>
        <taxon>Teleostei</taxon>
        <taxon>Protacanthopterygii</taxon>
        <taxon>Esociformes</taxon>
        <taxon>Umbridae</taxon>
        <taxon>Dallia</taxon>
    </lineage>
</organism>
<proteinExistence type="predicted"/>
<evidence type="ECO:0000313" key="1">
    <source>
        <dbReference type="EMBL" id="KAJ8006921.1"/>
    </source>
</evidence>
<protein>
    <submittedName>
        <fullName evidence="1">Uncharacterized protein</fullName>
    </submittedName>
</protein>
<name>A0ACC2GTY8_DALPE</name>